<dbReference type="Pfam" id="PF09573">
    <property type="entry name" value="RE_TaqI"/>
    <property type="match status" value="1"/>
</dbReference>
<comment type="caution">
    <text evidence="1">The sequence shown here is derived from an EMBL/GenBank/DDBJ whole genome shotgun (WGS) entry which is preliminary data.</text>
</comment>
<dbReference type="Proteomes" id="UP000585609">
    <property type="component" value="Unassembled WGS sequence"/>
</dbReference>
<dbReference type="InterPro" id="IPR019073">
    <property type="entry name" value="Restrct_endonuc_II_TaqI"/>
</dbReference>
<dbReference type="EMBL" id="BLRW01000606">
    <property type="protein sequence ID" value="GFP24492.1"/>
    <property type="molecule type" value="Genomic_DNA"/>
</dbReference>
<protein>
    <submittedName>
        <fullName evidence="1">Uncharacterized protein</fullName>
    </submittedName>
</protein>
<evidence type="ECO:0000313" key="2">
    <source>
        <dbReference type="Proteomes" id="UP000585609"/>
    </source>
</evidence>
<proteinExistence type="predicted"/>
<dbReference type="GO" id="GO:0009307">
    <property type="term" value="P:DNA restriction-modification system"/>
    <property type="evidence" value="ECO:0007669"/>
    <property type="project" value="InterPro"/>
</dbReference>
<dbReference type="GO" id="GO:0009036">
    <property type="term" value="F:type II site-specific deoxyribonuclease activity"/>
    <property type="evidence" value="ECO:0007669"/>
    <property type="project" value="InterPro"/>
</dbReference>
<organism evidence="1 2">
    <name type="scientific">Candidatus Hakubella thermalkaliphila</name>
    <dbReference type="NCBI Taxonomy" id="2754717"/>
    <lineage>
        <taxon>Bacteria</taxon>
        <taxon>Bacillati</taxon>
        <taxon>Actinomycetota</taxon>
        <taxon>Actinomycetota incertae sedis</taxon>
        <taxon>Candidatus Hakubellales</taxon>
        <taxon>Candidatus Hakubellaceae</taxon>
        <taxon>Candidatus Hakubella</taxon>
    </lineage>
</organism>
<reference evidence="1 2" key="1">
    <citation type="journal article" date="2020" name="Front. Microbiol.">
        <title>Single-cell genomics of novel Actinobacteria with the Wood-Ljungdahl pathway discovered in a serpentinizing system.</title>
        <authorList>
            <person name="Merino N."/>
            <person name="Kawai M."/>
            <person name="Boyd E.S."/>
            <person name="Colman D.R."/>
            <person name="McGlynn S.E."/>
            <person name="Nealson K.H."/>
            <person name="Kurokawa K."/>
            <person name="Hongoh Y."/>
        </authorList>
    </citation>
    <scope>NUCLEOTIDE SEQUENCE [LARGE SCALE GENOMIC DNA]</scope>
    <source>
        <strain evidence="1 2">S09_30</strain>
    </source>
</reference>
<sequence length="45" mass="5065">LRSITAKGIDARVNNIGFQIAKISQRKEVRTSGGKKFSYRPNETK</sequence>
<feature type="non-terminal residue" evidence="1">
    <location>
        <position position="1"/>
    </location>
</feature>
<evidence type="ECO:0000313" key="1">
    <source>
        <dbReference type="EMBL" id="GFP24492.1"/>
    </source>
</evidence>
<dbReference type="AlphaFoldDB" id="A0A6V8NW63"/>
<gene>
    <name evidence="1" type="ORF">HKBW3S09_01959</name>
</gene>
<accession>A0A6V8NW63</accession>
<name>A0A6V8NW63_9ACTN</name>
<dbReference type="GO" id="GO:0003677">
    <property type="term" value="F:DNA binding"/>
    <property type="evidence" value="ECO:0007669"/>
    <property type="project" value="InterPro"/>
</dbReference>